<dbReference type="GO" id="GO:0046872">
    <property type="term" value="F:metal ion binding"/>
    <property type="evidence" value="ECO:0007669"/>
    <property type="project" value="UniProtKB-KW"/>
</dbReference>
<gene>
    <name evidence="6" type="ORF">DILT_LOCUS11651</name>
</gene>
<dbReference type="GO" id="GO:0045332">
    <property type="term" value="P:phospholipid translocation"/>
    <property type="evidence" value="ECO:0007669"/>
    <property type="project" value="TreeGrafter"/>
</dbReference>
<reference evidence="6 7" key="1">
    <citation type="submission" date="2018-11" db="EMBL/GenBank/DDBJ databases">
        <authorList>
            <consortium name="Pathogen Informatics"/>
        </authorList>
    </citation>
    <scope>NUCLEOTIDE SEQUENCE [LARGE SCALE GENOMIC DNA]</scope>
</reference>
<organism evidence="6 7">
    <name type="scientific">Dibothriocephalus latus</name>
    <name type="common">Fish tapeworm</name>
    <name type="synonym">Diphyllobothrium latum</name>
    <dbReference type="NCBI Taxonomy" id="60516"/>
    <lineage>
        <taxon>Eukaryota</taxon>
        <taxon>Metazoa</taxon>
        <taxon>Spiralia</taxon>
        <taxon>Lophotrochozoa</taxon>
        <taxon>Platyhelminthes</taxon>
        <taxon>Cestoda</taxon>
        <taxon>Eucestoda</taxon>
        <taxon>Diphyllobothriidea</taxon>
        <taxon>Diphyllobothriidae</taxon>
        <taxon>Dibothriocephalus</taxon>
    </lineage>
</organism>
<dbReference type="EMBL" id="UYRU01063739">
    <property type="protein sequence ID" value="VDN15820.1"/>
    <property type="molecule type" value="Genomic_DNA"/>
</dbReference>
<keyword evidence="2" id="KW-0479">Metal-binding</keyword>
<evidence type="ECO:0000313" key="6">
    <source>
        <dbReference type="EMBL" id="VDN15820.1"/>
    </source>
</evidence>
<sequence length="132" mass="14892">MLSLAIAPSRLIFQAFSALPPFAIGLFDRVCSEAYCLKYPTVYSGVQEAYPFNFKAFLRWIFNAVFHSLVLFAIPAAAFHTAIWGSMISWFLFLAIYPEVYPTLPLAAEMVGMVSICIFSHRICFAVKMIVF</sequence>
<dbReference type="PANTHER" id="PTHR24092:SF150">
    <property type="entry name" value="PHOSPHOLIPID-TRANSPORTING ATPASE"/>
    <property type="match status" value="1"/>
</dbReference>
<keyword evidence="4" id="KW-1133">Transmembrane helix</keyword>
<dbReference type="AlphaFoldDB" id="A0A3P7LRF3"/>
<dbReference type="GO" id="GO:0005886">
    <property type="term" value="C:plasma membrane"/>
    <property type="evidence" value="ECO:0007669"/>
    <property type="project" value="TreeGrafter"/>
</dbReference>
<comment type="subcellular location">
    <subcellularLocation>
        <location evidence="1">Membrane</location>
        <topology evidence="1">Multi-pass membrane protein</topology>
    </subcellularLocation>
</comment>
<evidence type="ECO:0000256" key="3">
    <source>
        <dbReference type="ARBA" id="ARBA00022842"/>
    </source>
</evidence>
<name>A0A3P7LRF3_DIBLA</name>
<dbReference type="Proteomes" id="UP000281553">
    <property type="component" value="Unassembled WGS sequence"/>
</dbReference>
<dbReference type="InterPro" id="IPR032630">
    <property type="entry name" value="P_typ_ATPase_c"/>
</dbReference>
<evidence type="ECO:0000256" key="2">
    <source>
        <dbReference type="ARBA" id="ARBA00022723"/>
    </source>
</evidence>
<feature type="transmembrane region" description="Helical" evidence="4">
    <location>
        <begin position="57"/>
        <end position="74"/>
    </location>
</feature>
<evidence type="ECO:0000313" key="7">
    <source>
        <dbReference type="Proteomes" id="UP000281553"/>
    </source>
</evidence>
<accession>A0A3P7LRF3</accession>
<keyword evidence="3" id="KW-0460">Magnesium</keyword>
<keyword evidence="4" id="KW-0472">Membrane</keyword>
<dbReference type="GO" id="GO:0005802">
    <property type="term" value="C:trans-Golgi network"/>
    <property type="evidence" value="ECO:0007669"/>
    <property type="project" value="TreeGrafter"/>
</dbReference>
<dbReference type="PANTHER" id="PTHR24092">
    <property type="entry name" value="PROBABLE PHOSPHOLIPID-TRANSPORTING ATPASE"/>
    <property type="match status" value="1"/>
</dbReference>
<feature type="domain" description="P-type ATPase C-terminal" evidence="5">
    <location>
        <begin position="15"/>
        <end position="81"/>
    </location>
</feature>
<dbReference type="GO" id="GO:0140326">
    <property type="term" value="F:ATPase-coupled intramembrane lipid transporter activity"/>
    <property type="evidence" value="ECO:0007669"/>
    <property type="project" value="TreeGrafter"/>
</dbReference>
<evidence type="ECO:0000259" key="5">
    <source>
        <dbReference type="Pfam" id="PF16212"/>
    </source>
</evidence>
<evidence type="ECO:0000256" key="1">
    <source>
        <dbReference type="ARBA" id="ARBA00004141"/>
    </source>
</evidence>
<keyword evidence="7" id="KW-1185">Reference proteome</keyword>
<keyword evidence="4" id="KW-0812">Transmembrane</keyword>
<protein>
    <recommendedName>
        <fullName evidence="5">P-type ATPase C-terminal domain-containing protein</fullName>
    </recommendedName>
</protein>
<evidence type="ECO:0000256" key="4">
    <source>
        <dbReference type="SAM" id="Phobius"/>
    </source>
</evidence>
<dbReference type="Pfam" id="PF16212">
    <property type="entry name" value="PhoLip_ATPase_C"/>
    <property type="match status" value="1"/>
</dbReference>
<proteinExistence type="predicted"/>
<dbReference type="OrthoDB" id="8783244at2759"/>
<feature type="transmembrane region" description="Helical" evidence="4">
    <location>
        <begin position="110"/>
        <end position="131"/>
    </location>
</feature>